<dbReference type="PATRIC" id="fig|1300341.3.peg.2389"/>
<keyword evidence="1" id="KW-0472">Membrane</keyword>
<organism evidence="4 5">
    <name type="scientific">Croceitalea dokdonensis DOKDO 023</name>
    <dbReference type="NCBI Taxonomy" id="1300341"/>
    <lineage>
        <taxon>Bacteria</taxon>
        <taxon>Pseudomonadati</taxon>
        <taxon>Bacteroidota</taxon>
        <taxon>Flavobacteriia</taxon>
        <taxon>Flavobacteriales</taxon>
        <taxon>Flavobacteriaceae</taxon>
        <taxon>Croceitalea</taxon>
    </lineage>
</organism>
<keyword evidence="1" id="KW-0812">Transmembrane</keyword>
<accession>A0A0P7B183</accession>
<evidence type="ECO:0000259" key="2">
    <source>
        <dbReference type="Pfam" id="PF13387"/>
    </source>
</evidence>
<feature type="transmembrane region" description="Helical" evidence="1">
    <location>
        <begin position="299"/>
        <end position="317"/>
    </location>
</feature>
<evidence type="ECO:0000259" key="3">
    <source>
        <dbReference type="Pfam" id="PF25221"/>
    </source>
</evidence>
<dbReference type="STRING" id="1300341.I595_2215"/>
<feature type="transmembrane region" description="Helical" evidence="1">
    <location>
        <begin position="269"/>
        <end position="287"/>
    </location>
</feature>
<name>A0A0P7B183_9FLAO</name>
<protein>
    <submittedName>
        <fullName evidence="4">Uncharacterized protein</fullName>
    </submittedName>
</protein>
<evidence type="ECO:0000313" key="5">
    <source>
        <dbReference type="Proteomes" id="UP000050280"/>
    </source>
</evidence>
<keyword evidence="5" id="KW-1185">Reference proteome</keyword>
<feature type="domain" description="Lnb N-terminal periplasmic" evidence="2">
    <location>
        <begin position="40"/>
        <end position="192"/>
    </location>
</feature>
<dbReference type="EMBL" id="LDJX01000004">
    <property type="protein sequence ID" value="KPM31720.1"/>
    <property type="molecule type" value="Genomic_DNA"/>
</dbReference>
<gene>
    <name evidence="4" type="ORF">I595_2215</name>
</gene>
<dbReference type="Pfam" id="PF25221">
    <property type="entry name" value="5TMH_Lnb"/>
    <property type="match status" value="1"/>
</dbReference>
<dbReference type="AlphaFoldDB" id="A0A0P7B183"/>
<comment type="caution">
    <text evidence="4">The sequence shown here is derived from an EMBL/GenBank/DDBJ whole genome shotgun (WGS) entry which is preliminary data.</text>
</comment>
<feature type="transmembrane region" description="Helical" evidence="1">
    <location>
        <begin position="329"/>
        <end position="346"/>
    </location>
</feature>
<dbReference type="Proteomes" id="UP000050280">
    <property type="component" value="Unassembled WGS sequence"/>
</dbReference>
<proteinExistence type="predicted"/>
<keyword evidence="1" id="KW-1133">Transmembrane helix</keyword>
<sequence>MHSNKYVDICPVGMKKNIFIFLWLCTGLYALGAKLPTLTEKAQISVLTCSSGDVLYTAFGHTAFRVQDTSLGIDVVYNYGTFDFDQPNFYLNFAKGKLIYSLSRRSFEGFLYGYELEKRWVKEQLLNLSQQETNALFALFEKDYRPENRDYAYDPLFNNCSTITGDILKDRLGSDVVFHDTHLKQLYTFRQLVHQYIDSNTWGAFGIDLAFGGITDKTATLRQHMFLPYYAMDQLDNASIKGEPLVLRERSILDYADIRYRSHFLTTPLFWFLAVLLFVSVITYIDIKHNSRSRWLDFALFFSSGMAGLIVMLLWFATNHKVTELNFNFLWLLPLNLLVSFALLRAKEQPVWLGIYVKMALGLMVMAIIIWIIGIQIISPLNIVLMLVLATRYLFLLKMAKA</sequence>
<evidence type="ECO:0000256" key="1">
    <source>
        <dbReference type="SAM" id="Phobius"/>
    </source>
</evidence>
<dbReference type="Pfam" id="PF13387">
    <property type="entry name" value="Lnb_N"/>
    <property type="match status" value="1"/>
</dbReference>
<feature type="domain" description="Lnb-like transmembrane" evidence="3">
    <location>
        <begin position="265"/>
        <end position="398"/>
    </location>
</feature>
<feature type="transmembrane region" description="Helical" evidence="1">
    <location>
        <begin position="379"/>
        <end position="397"/>
    </location>
</feature>
<reference evidence="4 5" key="1">
    <citation type="submission" date="2015-09" db="EMBL/GenBank/DDBJ databases">
        <title>Genome sequence of the marine flavobacterium Croceitalea dokdonensis DOKDO 023 that contains proton- and sodium-pumping rhodopsins.</title>
        <authorList>
            <person name="Kwon S.-K."/>
            <person name="Lee H.K."/>
            <person name="Kwak M.-J."/>
            <person name="Kim J.F."/>
        </authorList>
    </citation>
    <scope>NUCLEOTIDE SEQUENCE [LARGE SCALE GENOMIC DNA]</scope>
    <source>
        <strain evidence="4 5">DOKDO 023</strain>
    </source>
</reference>
<feature type="transmembrane region" description="Helical" evidence="1">
    <location>
        <begin position="353"/>
        <end position="373"/>
    </location>
</feature>
<dbReference type="InterPro" id="IPR057436">
    <property type="entry name" value="5TMH_Lnb"/>
</dbReference>
<dbReference type="InterPro" id="IPR025178">
    <property type="entry name" value="Lnb_N"/>
</dbReference>
<evidence type="ECO:0000313" key="4">
    <source>
        <dbReference type="EMBL" id="KPM31720.1"/>
    </source>
</evidence>